<keyword evidence="5" id="KW-1133">Transmembrane helix</keyword>
<dbReference type="PANTHER" id="PTHR19331">
    <property type="entry name" value="SCAVENGER RECEPTOR DOMAIN-CONTAINING"/>
    <property type="match status" value="1"/>
</dbReference>
<evidence type="ECO:0000256" key="1">
    <source>
        <dbReference type="ARBA" id="ARBA00004167"/>
    </source>
</evidence>
<proteinExistence type="predicted"/>
<dbReference type="EMBL" id="NEDP02002707">
    <property type="protein sequence ID" value="OWF50276.1"/>
    <property type="molecule type" value="Genomic_DNA"/>
</dbReference>
<feature type="disulfide bond" evidence="9">
    <location>
        <begin position="42"/>
        <end position="103"/>
    </location>
</feature>
<keyword evidence="6" id="KW-0472">Membrane</keyword>
<dbReference type="SUPFAM" id="SSF56487">
    <property type="entry name" value="SRCR-like"/>
    <property type="match status" value="1"/>
</dbReference>
<keyword evidence="12" id="KW-1185">Reference proteome</keyword>
<feature type="domain" description="SRCR" evidence="10">
    <location>
        <begin position="2"/>
        <end position="104"/>
    </location>
</feature>
<name>A0A210QNF3_MIZYE</name>
<keyword evidence="7 9" id="KW-1015">Disulfide bond</keyword>
<gene>
    <name evidence="11" type="ORF">KP79_PYT25683</name>
</gene>
<evidence type="ECO:0000256" key="2">
    <source>
        <dbReference type="ARBA" id="ARBA00022692"/>
    </source>
</evidence>
<protein>
    <submittedName>
        <fullName evidence="11">Neurotrypsin</fullName>
    </submittedName>
</protein>
<keyword evidence="8" id="KW-0325">Glycoprotein</keyword>
<dbReference type="GO" id="GO:0016020">
    <property type="term" value="C:membrane"/>
    <property type="evidence" value="ECO:0007669"/>
    <property type="project" value="UniProtKB-SubCell"/>
</dbReference>
<evidence type="ECO:0000256" key="3">
    <source>
        <dbReference type="ARBA" id="ARBA00022729"/>
    </source>
</evidence>
<accession>A0A210QNF3</accession>
<comment type="subcellular location">
    <subcellularLocation>
        <location evidence="1">Membrane</location>
        <topology evidence="1">Single-pass membrane protein</topology>
    </subcellularLocation>
</comment>
<dbReference type="PRINTS" id="PR00258">
    <property type="entry name" value="SPERACTRCPTR"/>
</dbReference>
<keyword evidence="4" id="KW-0677">Repeat</keyword>
<organism evidence="11 12">
    <name type="scientific">Mizuhopecten yessoensis</name>
    <name type="common">Japanese scallop</name>
    <name type="synonym">Patinopecten yessoensis</name>
    <dbReference type="NCBI Taxonomy" id="6573"/>
    <lineage>
        <taxon>Eukaryota</taxon>
        <taxon>Metazoa</taxon>
        <taxon>Spiralia</taxon>
        <taxon>Lophotrochozoa</taxon>
        <taxon>Mollusca</taxon>
        <taxon>Bivalvia</taxon>
        <taxon>Autobranchia</taxon>
        <taxon>Pteriomorphia</taxon>
        <taxon>Pectinida</taxon>
        <taxon>Pectinoidea</taxon>
        <taxon>Pectinidae</taxon>
        <taxon>Mizuhopecten</taxon>
    </lineage>
</organism>
<keyword evidence="2" id="KW-0812">Transmembrane</keyword>
<evidence type="ECO:0000259" key="10">
    <source>
        <dbReference type="PROSITE" id="PS50287"/>
    </source>
</evidence>
<dbReference type="SMART" id="SM00202">
    <property type="entry name" value="SR"/>
    <property type="match status" value="1"/>
</dbReference>
<sequence length="104" mass="11724">MVRLDADERKRRSAGYLNIHHRGSWLNICADNWTTQNTNVACRQLGHASGQVAPPTSDPKTVEVDKLWLRNITCSGSEMRLDACEHVIWSRGCESNMPVRISCT</sequence>
<dbReference type="PROSITE" id="PS50287">
    <property type="entry name" value="SRCR_2"/>
    <property type="match status" value="1"/>
</dbReference>
<keyword evidence="3" id="KW-0732">Signal</keyword>
<feature type="disulfide bond" evidence="9">
    <location>
        <begin position="74"/>
        <end position="84"/>
    </location>
</feature>
<dbReference type="Proteomes" id="UP000242188">
    <property type="component" value="Unassembled WGS sequence"/>
</dbReference>
<feature type="disulfide bond" evidence="9">
    <location>
        <begin position="29"/>
        <end position="93"/>
    </location>
</feature>
<dbReference type="FunFam" id="3.10.250.10:FF:000016">
    <property type="entry name" value="Scavenger receptor cysteine-rich protein type 12"/>
    <property type="match status" value="1"/>
</dbReference>
<dbReference type="Gene3D" id="3.10.250.10">
    <property type="entry name" value="SRCR-like domain"/>
    <property type="match status" value="1"/>
</dbReference>
<dbReference type="InterPro" id="IPR001190">
    <property type="entry name" value="SRCR"/>
</dbReference>
<dbReference type="Pfam" id="PF00530">
    <property type="entry name" value="SRCR"/>
    <property type="match status" value="1"/>
</dbReference>
<dbReference type="AlphaFoldDB" id="A0A210QNF3"/>
<evidence type="ECO:0000256" key="6">
    <source>
        <dbReference type="ARBA" id="ARBA00023136"/>
    </source>
</evidence>
<comment type="caution">
    <text evidence="11">The sequence shown here is derived from an EMBL/GenBank/DDBJ whole genome shotgun (WGS) entry which is preliminary data.</text>
</comment>
<reference evidence="11 12" key="1">
    <citation type="journal article" date="2017" name="Nat. Ecol. Evol.">
        <title>Scallop genome provides insights into evolution of bilaterian karyotype and development.</title>
        <authorList>
            <person name="Wang S."/>
            <person name="Zhang J."/>
            <person name="Jiao W."/>
            <person name="Li J."/>
            <person name="Xun X."/>
            <person name="Sun Y."/>
            <person name="Guo X."/>
            <person name="Huan P."/>
            <person name="Dong B."/>
            <person name="Zhang L."/>
            <person name="Hu X."/>
            <person name="Sun X."/>
            <person name="Wang J."/>
            <person name="Zhao C."/>
            <person name="Wang Y."/>
            <person name="Wang D."/>
            <person name="Huang X."/>
            <person name="Wang R."/>
            <person name="Lv J."/>
            <person name="Li Y."/>
            <person name="Zhang Z."/>
            <person name="Liu B."/>
            <person name="Lu W."/>
            <person name="Hui Y."/>
            <person name="Liang J."/>
            <person name="Zhou Z."/>
            <person name="Hou R."/>
            <person name="Li X."/>
            <person name="Liu Y."/>
            <person name="Li H."/>
            <person name="Ning X."/>
            <person name="Lin Y."/>
            <person name="Zhao L."/>
            <person name="Xing Q."/>
            <person name="Dou J."/>
            <person name="Li Y."/>
            <person name="Mao J."/>
            <person name="Guo H."/>
            <person name="Dou H."/>
            <person name="Li T."/>
            <person name="Mu C."/>
            <person name="Jiang W."/>
            <person name="Fu Q."/>
            <person name="Fu X."/>
            <person name="Miao Y."/>
            <person name="Liu J."/>
            <person name="Yu Q."/>
            <person name="Li R."/>
            <person name="Liao H."/>
            <person name="Li X."/>
            <person name="Kong Y."/>
            <person name="Jiang Z."/>
            <person name="Chourrout D."/>
            <person name="Li R."/>
            <person name="Bao Z."/>
        </authorList>
    </citation>
    <scope>NUCLEOTIDE SEQUENCE [LARGE SCALE GENOMIC DNA]</scope>
    <source>
        <strain evidence="11 12">PY_sf001</strain>
    </source>
</reference>
<dbReference type="InterPro" id="IPR036772">
    <property type="entry name" value="SRCR-like_dom_sf"/>
</dbReference>
<evidence type="ECO:0000256" key="4">
    <source>
        <dbReference type="ARBA" id="ARBA00022737"/>
    </source>
</evidence>
<evidence type="ECO:0000256" key="5">
    <source>
        <dbReference type="ARBA" id="ARBA00022989"/>
    </source>
</evidence>
<dbReference type="PANTHER" id="PTHR19331:SF465">
    <property type="entry name" value="EGG PEPTIDE SPERACT RECEPTOR"/>
    <property type="match status" value="1"/>
</dbReference>
<evidence type="ECO:0000256" key="9">
    <source>
        <dbReference type="PROSITE-ProRule" id="PRU00196"/>
    </source>
</evidence>
<dbReference type="STRING" id="6573.A0A210QNF3"/>
<evidence type="ECO:0000313" key="11">
    <source>
        <dbReference type="EMBL" id="OWF50276.1"/>
    </source>
</evidence>
<evidence type="ECO:0000313" key="12">
    <source>
        <dbReference type="Proteomes" id="UP000242188"/>
    </source>
</evidence>
<evidence type="ECO:0000256" key="8">
    <source>
        <dbReference type="ARBA" id="ARBA00023180"/>
    </source>
</evidence>
<evidence type="ECO:0000256" key="7">
    <source>
        <dbReference type="ARBA" id="ARBA00023157"/>
    </source>
</evidence>